<keyword evidence="4" id="KW-0276">Fatty acid metabolism</keyword>
<evidence type="ECO:0000256" key="6">
    <source>
        <dbReference type="ARBA" id="ARBA00023160"/>
    </source>
</evidence>
<keyword evidence="2" id="KW-0444">Lipid biosynthesis</keyword>
<keyword evidence="6" id="KW-0275">Fatty acid biosynthesis</keyword>
<evidence type="ECO:0000256" key="1">
    <source>
        <dbReference type="ARBA" id="ARBA00008467"/>
    </source>
</evidence>
<dbReference type="SUPFAM" id="SSF53901">
    <property type="entry name" value="Thiolase-like"/>
    <property type="match status" value="2"/>
</dbReference>
<dbReference type="NCBIfam" id="TIGR03150">
    <property type="entry name" value="fabF"/>
    <property type="match status" value="1"/>
</dbReference>
<evidence type="ECO:0000256" key="5">
    <source>
        <dbReference type="ARBA" id="ARBA00023098"/>
    </source>
</evidence>
<evidence type="ECO:0000256" key="3">
    <source>
        <dbReference type="ARBA" id="ARBA00022679"/>
    </source>
</evidence>
<dbReference type="InterPro" id="IPR018201">
    <property type="entry name" value="Ketoacyl_synth_AS"/>
</dbReference>
<gene>
    <name evidence="9" type="ORF">METZ01_LOCUS6292</name>
</gene>
<dbReference type="PIRSF" id="PIRSF000447">
    <property type="entry name" value="KAS_II"/>
    <property type="match status" value="1"/>
</dbReference>
<dbReference type="InterPro" id="IPR000794">
    <property type="entry name" value="Beta-ketoacyl_synthase"/>
</dbReference>
<dbReference type="AlphaFoldDB" id="A0A381NHX5"/>
<dbReference type="PROSITE" id="PS52004">
    <property type="entry name" value="KS3_2"/>
    <property type="match status" value="1"/>
</dbReference>
<dbReference type="GO" id="GO:0004315">
    <property type="term" value="F:3-oxoacyl-[acyl-carrier-protein] synthase activity"/>
    <property type="evidence" value="ECO:0007669"/>
    <property type="project" value="InterPro"/>
</dbReference>
<comment type="similarity">
    <text evidence="1">Belongs to the thiolase-like superfamily. Beta-ketoacyl-ACP synthases family.</text>
</comment>
<dbReference type="Gene3D" id="3.40.47.10">
    <property type="match status" value="1"/>
</dbReference>
<organism evidence="9">
    <name type="scientific">marine metagenome</name>
    <dbReference type="NCBI Taxonomy" id="408172"/>
    <lineage>
        <taxon>unclassified sequences</taxon>
        <taxon>metagenomes</taxon>
        <taxon>ecological metagenomes</taxon>
    </lineage>
</organism>
<dbReference type="PANTHER" id="PTHR11712">
    <property type="entry name" value="POLYKETIDE SYNTHASE-RELATED"/>
    <property type="match status" value="1"/>
</dbReference>
<dbReference type="FunFam" id="3.40.47.10:FF:000029">
    <property type="entry name" value="3-oxoacyl-[acyl-carrier-protein] synthase 1"/>
    <property type="match status" value="1"/>
</dbReference>
<name>A0A381NHX5_9ZZZZ</name>
<dbReference type="InterPro" id="IPR017568">
    <property type="entry name" value="3-oxoacyl-ACP_synth-2"/>
</dbReference>
<dbReference type="PROSITE" id="PS00606">
    <property type="entry name" value="KS3_1"/>
    <property type="match status" value="1"/>
</dbReference>
<keyword evidence="3" id="KW-0808">Transferase</keyword>
<dbReference type="InterPro" id="IPR014030">
    <property type="entry name" value="Ketoacyl_synth_N"/>
</dbReference>
<dbReference type="GO" id="GO:0005829">
    <property type="term" value="C:cytosol"/>
    <property type="evidence" value="ECO:0007669"/>
    <property type="project" value="TreeGrafter"/>
</dbReference>
<evidence type="ECO:0000259" key="8">
    <source>
        <dbReference type="PROSITE" id="PS52004"/>
    </source>
</evidence>
<reference evidence="9" key="1">
    <citation type="submission" date="2018-05" db="EMBL/GenBank/DDBJ databases">
        <authorList>
            <person name="Lanie J.A."/>
            <person name="Ng W.-L."/>
            <person name="Kazmierczak K.M."/>
            <person name="Andrzejewski T.M."/>
            <person name="Davidsen T.M."/>
            <person name="Wayne K.J."/>
            <person name="Tettelin H."/>
            <person name="Glass J.I."/>
            <person name="Rusch D."/>
            <person name="Podicherti R."/>
            <person name="Tsui H.-C.T."/>
            <person name="Winkler M.E."/>
        </authorList>
    </citation>
    <scope>NUCLEOTIDE SEQUENCE</scope>
</reference>
<proteinExistence type="inferred from homology"/>
<accession>A0A381NHX5</accession>
<dbReference type="NCBIfam" id="NF005589">
    <property type="entry name" value="PRK07314.1"/>
    <property type="match status" value="1"/>
</dbReference>
<dbReference type="GO" id="GO:0006633">
    <property type="term" value="P:fatty acid biosynthetic process"/>
    <property type="evidence" value="ECO:0007669"/>
    <property type="project" value="UniProtKB-KW"/>
</dbReference>
<dbReference type="Pfam" id="PF00109">
    <property type="entry name" value="ketoacyl-synt"/>
    <property type="match status" value="1"/>
</dbReference>
<dbReference type="InterPro" id="IPR020841">
    <property type="entry name" value="PKS_Beta-ketoAc_synthase_dom"/>
</dbReference>
<sequence length="423" mass="44304">MLNGNRKEGGQRRVVVTGAGLVSPVGNDVESCWASMLAGRSGGGPVTLFDATDDFASRIACEVKGFDPLEYLERREVKRHDRVSQFSVAASAQALASAGLNGPPDGIEPTRFGVIFGSGIGGISTFEEQHRKLIEQGPKRVSPFFIPMFIPDISAGYISMRWNLQGPNYATVSACASSAHAIGDAMRHIQHGDADMMIAGGGEATITPMTFAGFSSMKALSTRNEDPGGASRPFSAERDGFVMGEGAGALVLEALECAEARGAEIMAELVGYGLSADAYHITAPPPDGYGAQYAMQMALDKAGATPDDVDYVNAHGTSTMADAIETAAIKAVLGERAYEVVVGATKSMTGHLLGATGALETIVSILVCRTGKIPPTINFQAPDPECDLEYAHGGVIERPIRLALSNSFGFGGHNVCLAIRGWG</sequence>
<keyword evidence="5" id="KW-0443">Lipid metabolism</keyword>
<feature type="domain" description="Ketosynthase family 3 (KS3)" evidence="8">
    <location>
        <begin position="11"/>
        <end position="421"/>
    </location>
</feature>
<dbReference type="PANTHER" id="PTHR11712:SF336">
    <property type="entry name" value="3-OXOACYL-[ACYL-CARRIER-PROTEIN] SYNTHASE, MITOCHONDRIAL"/>
    <property type="match status" value="1"/>
</dbReference>
<evidence type="ECO:0000313" key="9">
    <source>
        <dbReference type="EMBL" id="SUZ53438.1"/>
    </source>
</evidence>
<dbReference type="SMART" id="SM00825">
    <property type="entry name" value="PKS_KS"/>
    <property type="match status" value="1"/>
</dbReference>
<dbReference type="FunFam" id="3.40.47.10:FF:000018">
    <property type="entry name" value="3-oxoacyl-[acyl-carrier-protein] synthase 2"/>
    <property type="match status" value="1"/>
</dbReference>
<evidence type="ECO:0000256" key="4">
    <source>
        <dbReference type="ARBA" id="ARBA00022832"/>
    </source>
</evidence>
<dbReference type="EMBL" id="UINC01000332">
    <property type="protein sequence ID" value="SUZ53438.1"/>
    <property type="molecule type" value="Genomic_DNA"/>
</dbReference>
<evidence type="ECO:0000256" key="7">
    <source>
        <dbReference type="ARBA" id="ARBA00023315"/>
    </source>
</evidence>
<dbReference type="CDD" id="cd00834">
    <property type="entry name" value="KAS_I_II"/>
    <property type="match status" value="1"/>
</dbReference>
<dbReference type="InterPro" id="IPR016039">
    <property type="entry name" value="Thiolase-like"/>
</dbReference>
<protein>
    <recommendedName>
        <fullName evidence="8">Ketosynthase family 3 (KS3) domain-containing protein</fullName>
    </recommendedName>
</protein>
<keyword evidence="7" id="KW-0012">Acyltransferase</keyword>
<evidence type="ECO:0000256" key="2">
    <source>
        <dbReference type="ARBA" id="ARBA00022516"/>
    </source>
</evidence>
<dbReference type="Pfam" id="PF02801">
    <property type="entry name" value="Ketoacyl-synt_C"/>
    <property type="match status" value="1"/>
</dbReference>
<dbReference type="InterPro" id="IPR014031">
    <property type="entry name" value="Ketoacyl_synth_C"/>
</dbReference>